<keyword evidence="5" id="KW-0653">Protein transport</keyword>
<keyword evidence="6" id="KW-0342">GTP-binding</keyword>
<evidence type="ECO:0000256" key="4">
    <source>
        <dbReference type="ARBA" id="ARBA00022490"/>
    </source>
</evidence>
<reference evidence="10 11" key="1">
    <citation type="submission" date="2016-03" db="EMBL/GenBank/DDBJ databases">
        <title>Cyphomyrmex costatus WGS genome.</title>
        <authorList>
            <person name="Nygaard S."/>
            <person name="Hu H."/>
            <person name="Boomsma J."/>
            <person name="Zhang G."/>
        </authorList>
    </citation>
    <scope>NUCLEOTIDE SEQUENCE [LARGE SCALE GENOMIC DNA]</scope>
    <source>
        <strain evidence="10">MS0001</strain>
        <tissue evidence="10">Whole body</tissue>
    </source>
</reference>
<dbReference type="PANTHER" id="PTHR14983">
    <property type="entry name" value="CILIOGENESIS AND PLANAR POLARITY EFFECTOR 2"/>
    <property type="match status" value="1"/>
</dbReference>
<keyword evidence="8" id="KW-0966">Cell projection</keyword>
<dbReference type="GO" id="GO:0015031">
    <property type="term" value="P:protein transport"/>
    <property type="evidence" value="ECO:0007669"/>
    <property type="project" value="UniProtKB-KW"/>
</dbReference>
<dbReference type="Proteomes" id="UP000078542">
    <property type="component" value="Unassembled WGS sequence"/>
</dbReference>
<comment type="subcellular location">
    <subcellularLocation>
        <location evidence="1">Cytoplasm</location>
        <location evidence="1">Cytoskeleton</location>
        <location evidence="1">Cilium basal body</location>
    </subcellularLocation>
</comment>
<keyword evidence="6" id="KW-0547">Nucleotide-binding</keyword>
<dbReference type="STRING" id="456900.A0A195C7I7"/>
<accession>A0A195C7I7</accession>
<keyword evidence="7" id="KW-0206">Cytoskeleton</keyword>
<evidence type="ECO:0000256" key="6">
    <source>
        <dbReference type="ARBA" id="ARBA00023134"/>
    </source>
</evidence>
<feature type="region of interest" description="Disordered" evidence="9">
    <location>
        <begin position="131"/>
        <end position="154"/>
    </location>
</feature>
<keyword evidence="4" id="KW-0963">Cytoplasm</keyword>
<comment type="similarity">
    <text evidence="2">Belongs to the small GTPase superfamily. Rab family.</text>
</comment>
<evidence type="ECO:0000256" key="3">
    <source>
        <dbReference type="ARBA" id="ARBA00022448"/>
    </source>
</evidence>
<dbReference type="GO" id="GO:0003924">
    <property type="term" value="F:GTPase activity"/>
    <property type="evidence" value="ECO:0007669"/>
    <property type="project" value="InterPro"/>
</dbReference>
<dbReference type="EMBL" id="KQ978143">
    <property type="protein sequence ID" value="KYM96807.1"/>
    <property type="molecule type" value="Genomic_DNA"/>
</dbReference>
<organism evidence="10 11">
    <name type="scientific">Cyphomyrmex costatus</name>
    <dbReference type="NCBI Taxonomy" id="456900"/>
    <lineage>
        <taxon>Eukaryota</taxon>
        <taxon>Metazoa</taxon>
        <taxon>Ecdysozoa</taxon>
        <taxon>Arthropoda</taxon>
        <taxon>Hexapoda</taxon>
        <taxon>Insecta</taxon>
        <taxon>Pterygota</taxon>
        <taxon>Neoptera</taxon>
        <taxon>Endopterygota</taxon>
        <taxon>Hymenoptera</taxon>
        <taxon>Apocrita</taxon>
        <taxon>Aculeata</taxon>
        <taxon>Formicoidea</taxon>
        <taxon>Formicidae</taxon>
        <taxon>Myrmicinae</taxon>
        <taxon>Cyphomyrmex</taxon>
    </lineage>
</organism>
<evidence type="ECO:0000256" key="7">
    <source>
        <dbReference type="ARBA" id="ARBA00023212"/>
    </source>
</evidence>
<feature type="region of interest" description="Disordered" evidence="9">
    <location>
        <begin position="727"/>
        <end position="751"/>
    </location>
</feature>
<dbReference type="PANTHER" id="PTHR14983:SF1">
    <property type="entry name" value="CILIOGENESIS AND PLANAR POLARITY EFFECTOR 2"/>
    <property type="match status" value="1"/>
</dbReference>
<name>A0A195C7I7_9HYME</name>
<feature type="compositionally biased region" description="Low complexity" evidence="9">
    <location>
        <begin position="136"/>
        <end position="149"/>
    </location>
</feature>
<dbReference type="InterPro" id="IPR039677">
    <property type="entry name" value="RSG1"/>
</dbReference>
<evidence type="ECO:0000313" key="10">
    <source>
        <dbReference type="EMBL" id="KYM96807.1"/>
    </source>
</evidence>
<evidence type="ECO:0000256" key="2">
    <source>
        <dbReference type="ARBA" id="ARBA00006270"/>
    </source>
</evidence>
<dbReference type="InterPro" id="IPR027417">
    <property type="entry name" value="P-loop_NTPase"/>
</dbReference>
<dbReference type="GO" id="GO:0005525">
    <property type="term" value="F:GTP binding"/>
    <property type="evidence" value="ECO:0007669"/>
    <property type="project" value="UniProtKB-KW"/>
</dbReference>
<gene>
    <name evidence="10" type="ORF">ALC62_12599</name>
</gene>
<dbReference type="SUPFAM" id="SSF52540">
    <property type="entry name" value="P-loop containing nucleoside triphosphate hydrolases"/>
    <property type="match status" value="1"/>
</dbReference>
<feature type="compositionally biased region" description="Basic and acidic residues" evidence="9">
    <location>
        <begin position="738"/>
        <end position="750"/>
    </location>
</feature>
<dbReference type="Gene3D" id="3.40.50.300">
    <property type="entry name" value="P-loop containing nucleotide triphosphate hydrolases"/>
    <property type="match status" value="1"/>
</dbReference>
<sequence>MNAINMNWLASAEGESLIHHFYVNSSKKRRFYGILEKPLLPSSIEEVTYKIFMIGRSGVGKTSVIARLAGILDSNNYTETNGIRKTNIYWPVKIWDKVVLFKLQFWDTSENSIKKYNHILPILKPRKPRQPLQNVNFDSSSNENSPSTSKVKRRVSFAEKKHVKEFCHSSEQGTVWDNTYEEHDSILKGSFIIDQNTEGESKEIILHASNNDFTHIHSESDLCYLNNTYLVNNQPQQQSAIRVRKENNDTNCNLNFTALPHKSCVSNDWVSSNIVIYNNLDKECMKLPDGENQSEQIVITDTSKSVKSSNIMIYRDSDEENCEDDVTKKYPKLYSNNVDCELDTTHIQDFSMELTAPISVSLVSSHSHIEEQKKQECNKSINNLESNTTNCNNVSMEYTVNCNNVSMEITEAIPVKSVVSNLETFNQIPTILQNCEHTKWNATNTRNTMFPTNLQSDIVSKDISKHISDVKYANDSIALTSVIQPFTDATDTGICHTNNTIFDTSMEMTMAISKIDEKANNEITAKTDLRKDQTDKTEIFNDILMEMKKPIGTISLSNVCNQENIRMNEPISGDDRTTFFHNVSMEMTKTMSTRNEQEITDGIICKSSEENTDSKRGTNISNCFNDKTLILCKSMELTEALPEQIPSCQEKMFHAAHVAQSNGSTCEIEKNDKTKFFDDASMEITKSVNIALLNIDKANLKINESKDDKTILFHNISMEMTTAVSSRKEITQPISKSISKESTHRDKDGNDSTCFNEGTKLLCKSMEFTEVVPVSLHEITFSTTDTTHPTQSVSFSQRLLSKTISLPAENSVRVQCQTDVVANETIQDTSMEIISAVPSILHLAQDVKVNETENLIVSENNEFQHLIINSNLTELKKDVTEENFTISREIVEAENIRHNELSNDFITQSPLNNLARSLDINLENVSKKRMFDDNEKSYSKRARSSFMEIQSSQENDVHLFSSIDANCINDLNDIEQERNEYFVKETIDHSQISCSNPRKSLDEINNDSFSTTVQNINHSISLIIKEIEVTARDQVEDENEKEYIRKKLNEDAKLQINIEEQGQYSDETKKLSDHLEGTEIVIEDQINHDEHRINLNDKMKQQNMRQKNKCTIESFETAHNISTINEDVKNKTLTEDPFITLLQELETHAAGDNSIWNVYYSNNNRKMIVFGFIANSLLIATFLSYDFNNGSEKNLITEIKIISRLSDDAGVLIKIVHKLILEKINAELLASLYKTHQDILPMLNFISQDVKLAMNFKFDLKRLDDLNLMEIANDKISFISRSKRLDIILKVTIKIKRFDKLTPNDINSYCILGRIKERDIKNLIKNVKRDHKFLRRYMNDIKNYIDIMEDYFEII</sequence>
<evidence type="ECO:0000256" key="5">
    <source>
        <dbReference type="ARBA" id="ARBA00022927"/>
    </source>
</evidence>
<keyword evidence="11" id="KW-1185">Reference proteome</keyword>
<protein>
    <submittedName>
        <fullName evidence="10">Miro domain-containing protein C1orf89</fullName>
    </submittedName>
</protein>
<dbReference type="CDD" id="cd21853">
    <property type="entry name" value="KNL1_NTD"/>
    <property type="match status" value="1"/>
</dbReference>
<evidence type="ECO:0000313" key="11">
    <source>
        <dbReference type="Proteomes" id="UP000078542"/>
    </source>
</evidence>
<evidence type="ECO:0000256" key="8">
    <source>
        <dbReference type="ARBA" id="ARBA00023273"/>
    </source>
</evidence>
<proteinExistence type="inferred from homology"/>
<evidence type="ECO:0000256" key="1">
    <source>
        <dbReference type="ARBA" id="ARBA00004120"/>
    </source>
</evidence>
<keyword evidence="3" id="KW-0813">Transport</keyword>
<evidence type="ECO:0000256" key="9">
    <source>
        <dbReference type="SAM" id="MobiDB-lite"/>
    </source>
</evidence>